<dbReference type="PANTHER" id="PTHR42957">
    <property type="entry name" value="HELICASE MJ1565-RELATED"/>
    <property type="match status" value="1"/>
</dbReference>
<dbReference type="InterPro" id="IPR002789">
    <property type="entry name" value="HerA_central"/>
</dbReference>
<sequence>MSTPFDFRKNQIIGSVESVSPREIRVSLSDEAPSATSLDAGLVQRFPRINSWVLIPSEVGHLVGVVTWIGIDSSMPLVAERHDRTLLDIPFPRRRMSVTPLGTLRWGSTHDTSPELVRGVVSYPSVGEPVLVPDAEQIRAIGSAGAAGGKVVLGTSPLAGDTDVAFDPDRLFGRHLAVLGSTGSGKSCTVAGLVRWSLSAAREASSNNKSRARFVVLDPNGEYKDCFKDLTGVRVLRVEPSSQGEERLTVPAWSWSSAEWAAITRASLQSQRPLLQRALRNLRNSLDPEIEGIDRLAVELRAHFDIWNILRSDMPAYFNFPRYKGFTLVLEDMEGVFSPWQDEDGIPELLEHVRDMQQRHSSTRQYGENSYVSSEVDGLLDCLRRALTELGEPESSPKYTEDMPVVFDPQDLPSQLEALLRTPDFQRDAGYASSFQMRVKGLLGDLRHQPIIAPDGDETLAEWLSKFLGDEECENGEVAVVDLSLLAPEVVHTAVAVIGRLVMEALQHVRAITGEVLPTVLVLEEAHSFVASGVSSADIPTSADLCRETFERIAREGRKFGLGLVLSSQRPSALSQTVLSQCNSFLLHRIVNDRDQDLLGRLVPDSLGELLHELPSLPPRQAILLGWAAEVPTLVEVGHLDRSQRPHSDDPRYWDTWTVGKTIEFDWQAVVDHWTS</sequence>
<dbReference type="SUPFAM" id="SSF52540">
    <property type="entry name" value="P-loop containing nucleoside triphosphate hydrolases"/>
    <property type="match status" value="1"/>
</dbReference>
<organism evidence="2 3">
    <name type="scientific">Gulosibacter chungangensis</name>
    <dbReference type="NCBI Taxonomy" id="979746"/>
    <lineage>
        <taxon>Bacteria</taxon>
        <taxon>Bacillati</taxon>
        <taxon>Actinomycetota</taxon>
        <taxon>Actinomycetes</taxon>
        <taxon>Micrococcales</taxon>
        <taxon>Microbacteriaceae</taxon>
        <taxon>Gulosibacter</taxon>
    </lineage>
</organism>
<dbReference type="EMBL" id="WBKB01000008">
    <property type="protein sequence ID" value="KAB1641611.1"/>
    <property type="molecule type" value="Genomic_DNA"/>
</dbReference>
<dbReference type="InterPro" id="IPR008571">
    <property type="entry name" value="HerA-like"/>
</dbReference>
<name>A0A7J5B8F8_9MICO</name>
<gene>
    <name evidence="2" type="ORF">F8O05_11675</name>
</gene>
<dbReference type="Gene3D" id="3.40.50.300">
    <property type="entry name" value="P-loop containing nucleotide triphosphate hydrolases"/>
    <property type="match status" value="2"/>
</dbReference>
<proteinExistence type="predicted"/>
<dbReference type="Proteomes" id="UP000433493">
    <property type="component" value="Unassembled WGS sequence"/>
</dbReference>
<dbReference type="PANTHER" id="PTHR42957:SF1">
    <property type="entry name" value="HELICASE MJ1565-RELATED"/>
    <property type="match status" value="1"/>
</dbReference>
<dbReference type="Pfam" id="PF01935">
    <property type="entry name" value="DUF87"/>
    <property type="match status" value="1"/>
</dbReference>
<dbReference type="InterPro" id="IPR027417">
    <property type="entry name" value="P-loop_NTPase"/>
</dbReference>
<feature type="domain" description="Helicase HerA central" evidence="1">
    <location>
        <begin position="154"/>
        <end position="284"/>
    </location>
</feature>
<evidence type="ECO:0000313" key="3">
    <source>
        <dbReference type="Proteomes" id="UP000433493"/>
    </source>
</evidence>
<evidence type="ECO:0000259" key="1">
    <source>
        <dbReference type="Pfam" id="PF01935"/>
    </source>
</evidence>
<keyword evidence="2" id="KW-0067">ATP-binding</keyword>
<dbReference type="GO" id="GO:0005524">
    <property type="term" value="F:ATP binding"/>
    <property type="evidence" value="ECO:0007669"/>
    <property type="project" value="UniProtKB-KW"/>
</dbReference>
<keyword evidence="3" id="KW-1185">Reference proteome</keyword>
<protein>
    <submittedName>
        <fullName evidence="2">ATP-binding protein</fullName>
    </submittedName>
</protein>
<comment type="caution">
    <text evidence="2">The sequence shown here is derived from an EMBL/GenBank/DDBJ whole genome shotgun (WGS) entry which is preliminary data.</text>
</comment>
<evidence type="ECO:0000313" key="2">
    <source>
        <dbReference type="EMBL" id="KAB1641611.1"/>
    </source>
</evidence>
<keyword evidence="2" id="KW-0547">Nucleotide-binding</keyword>
<dbReference type="AlphaFoldDB" id="A0A7J5B8F8"/>
<dbReference type="OrthoDB" id="9806951at2"/>
<reference evidence="2 3" key="1">
    <citation type="submission" date="2019-09" db="EMBL/GenBank/DDBJ databases">
        <title>Phylogeny of genus Pseudoclavibacter and closely related genus.</title>
        <authorList>
            <person name="Li Y."/>
        </authorList>
    </citation>
    <scope>NUCLEOTIDE SEQUENCE [LARGE SCALE GENOMIC DNA]</scope>
    <source>
        <strain evidence="2 3">KCTC 13959</strain>
    </source>
</reference>
<accession>A0A7J5B8F8</accession>